<evidence type="ECO:0000313" key="7">
    <source>
        <dbReference type="EMBL" id="RLU20437.1"/>
    </source>
</evidence>
<gene>
    <name evidence="7" type="ORF">DMN91_007047</name>
</gene>
<evidence type="ECO:0000256" key="4">
    <source>
        <dbReference type="ARBA" id="ARBA00022842"/>
    </source>
</evidence>
<dbReference type="Gene3D" id="3.40.50.1000">
    <property type="entry name" value="HAD superfamily/HAD-like"/>
    <property type="match status" value="2"/>
</dbReference>
<dbReference type="NCBIfam" id="TIGR01458">
    <property type="entry name" value="HAD-SF-IIA-hyp3"/>
    <property type="match status" value="1"/>
</dbReference>
<protein>
    <recommendedName>
        <fullName evidence="5">Haloacid dehalogenase-like hydrolase domain-containing protein 2</fullName>
    </recommendedName>
</protein>
<comment type="similarity">
    <text evidence="2">Belongs to the HAD-like hydrolase superfamily.</text>
</comment>
<dbReference type="CDD" id="cd07509">
    <property type="entry name" value="HAD_PPase"/>
    <property type="match status" value="1"/>
</dbReference>
<comment type="cofactor">
    <cofactor evidence="1">
        <name>Mg(2+)</name>
        <dbReference type="ChEBI" id="CHEBI:18420"/>
    </cofactor>
</comment>
<dbReference type="EMBL" id="QOIP01000007">
    <property type="protein sequence ID" value="RLU20437.1"/>
    <property type="molecule type" value="Genomic_DNA"/>
</dbReference>
<keyword evidence="3" id="KW-0479">Metal-binding</keyword>
<evidence type="ECO:0000256" key="3">
    <source>
        <dbReference type="ARBA" id="ARBA00022723"/>
    </source>
</evidence>
<reference evidence="7 8" key="1">
    <citation type="journal article" date="2018" name="Genome Res.">
        <title>The genomic architecture and molecular evolution of ant odorant receptors.</title>
        <authorList>
            <person name="McKenzie S.K."/>
            <person name="Kronauer D.J.C."/>
        </authorList>
    </citation>
    <scope>NUCLEOTIDE SEQUENCE [LARGE SCALE GENOMIC DNA]</scope>
    <source>
        <strain evidence="7">Clonal line C1</strain>
    </source>
</reference>
<evidence type="ECO:0000256" key="2">
    <source>
        <dbReference type="ARBA" id="ARBA00007958"/>
    </source>
</evidence>
<dbReference type="InterPro" id="IPR006357">
    <property type="entry name" value="HAD-SF_hydro_IIA"/>
</dbReference>
<feature type="domain" description="STAS" evidence="6">
    <location>
        <begin position="1"/>
        <end position="86"/>
    </location>
</feature>
<evidence type="ECO:0000259" key="6">
    <source>
        <dbReference type="PROSITE" id="PS50801"/>
    </source>
</evidence>
<dbReference type="Proteomes" id="UP000279307">
    <property type="component" value="Chromosome 7"/>
</dbReference>
<dbReference type="InterPro" id="IPR002645">
    <property type="entry name" value="STAS_dom"/>
</dbReference>
<organism evidence="7 8">
    <name type="scientific">Ooceraea biroi</name>
    <name type="common">Clonal raider ant</name>
    <name type="synonym">Cerapachys biroi</name>
    <dbReference type="NCBI Taxonomy" id="2015173"/>
    <lineage>
        <taxon>Eukaryota</taxon>
        <taxon>Metazoa</taxon>
        <taxon>Ecdysozoa</taxon>
        <taxon>Arthropoda</taxon>
        <taxon>Hexapoda</taxon>
        <taxon>Insecta</taxon>
        <taxon>Pterygota</taxon>
        <taxon>Neoptera</taxon>
        <taxon>Endopterygota</taxon>
        <taxon>Hymenoptera</taxon>
        <taxon>Apocrita</taxon>
        <taxon>Aculeata</taxon>
        <taxon>Formicoidea</taxon>
        <taxon>Formicidae</taxon>
        <taxon>Dorylinae</taxon>
        <taxon>Ooceraea</taxon>
    </lineage>
</organism>
<dbReference type="PANTHER" id="PTHR19288">
    <property type="entry name" value="4-NITROPHENYLPHOSPHATASE-RELATED"/>
    <property type="match status" value="1"/>
</dbReference>
<dbReference type="OrthoDB" id="426235at2759"/>
<dbReference type="PANTHER" id="PTHR19288:SF46">
    <property type="entry name" value="HALOACID DEHALOGENASE-LIKE HYDROLASE DOMAIN-CONTAINING PROTEIN 2"/>
    <property type="match status" value="1"/>
</dbReference>
<dbReference type="Pfam" id="PF13344">
    <property type="entry name" value="Hydrolase_6"/>
    <property type="match status" value="1"/>
</dbReference>
<sequence length="261" mass="28098">KITVTMAKQITTVLIDLSGTLHIDNTIIPGAVQALNRLRNAHLSIKFVTNTTKESSNYLYERLTKLGFDLRKEEIFSSLAAARKLIITRQLKPMLLIDPAAMDDFQDLVTDETPNAVVVGLAPSKFNYDELNKAFRLLLDGASLIAIHEGRYYKRPDGLALGPGAFIKGLEYSSNTKAEVVGKPTMGFFQAALGGTDPVQAVMIGDDVKDDVAGAQAAGIKAILVQTGKYRTGDESTINPGPVKVCASFVQAVESILDGSI</sequence>
<dbReference type="InterPro" id="IPR006355">
    <property type="entry name" value="LHPP/HDHD2"/>
</dbReference>
<dbReference type="FunFam" id="3.40.50.1000:FF:000060">
    <property type="entry name" value="Haloacid dehalogenase-like hydrolase domain-containing protein 2"/>
    <property type="match status" value="1"/>
</dbReference>
<proteinExistence type="inferred from homology"/>
<dbReference type="PROSITE" id="PS50801">
    <property type="entry name" value="STAS"/>
    <property type="match status" value="1"/>
</dbReference>
<dbReference type="GO" id="GO:0016791">
    <property type="term" value="F:phosphatase activity"/>
    <property type="evidence" value="ECO:0007669"/>
    <property type="project" value="InterPro"/>
</dbReference>
<dbReference type="Pfam" id="PF13242">
    <property type="entry name" value="Hydrolase_like"/>
    <property type="match status" value="1"/>
</dbReference>
<feature type="non-terminal residue" evidence="7">
    <location>
        <position position="1"/>
    </location>
</feature>
<dbReference type="NCBIfam" id="TIGR01460">
    <property type="entry name" value="HAD-SF-IIA"/>
    <property type="match status" value="1"/>
</dbReference>
<keyword evidence="4" id="KW-0460">Magnesium</keyword>
<accession>A0A3L8DJ58</accession>
<dbReference type="InterPro" id="IPR036412">
    <property type="entry name" value="HAD-like_sf"/>
</dbReference>
<dbReference type="SUPFAM" id="SSF56784">
    <property type="entry name" value="HAD-like"/>
    <property type="match status" value="1"/>
</dbReference>
<evidence type="ECO:0000313" key="8">
    <source>
        <dbReference type="Proteomes" id="UP000279307"/>
    </source>
</evidence>
<dbReference type="GO" id="GO:0005737">
    <property type="term" value="C:cytoplasm"/>
    <property type="evidence" value="ECO:0007669"/>
    <property type="project" value="TreeGrafter"/>
</dbReference>
<dbReference type="InterPro" id="IPR023214">
    <property type="entry name" value="HAD_sf"/>
</dbReference>
<name>A0A3L8DJ58_OOCBI</name>
<dbReference type="GO" id="GO:0046872">
    <property type="term" value="F:metal ion binding"/>
    <property type="evidence" value="ECO:0007669"/>
    <property type="project" value="UniProtKB-KW"/>
</dbReference>
<evidence type="ECO:0000256" key="1">
    <source>
        <dbReference type="ARBA" id="ARBA00001946"/>
    </source>
</evidence>
<evidence type="ECO:0000256" key="5">
    <source>
        <dbReference type="ARBA" id="ARBA00039666"/>
    </source>
</evidence>
<comment type="caution">
    <text evidence="7">The sequence shown here is derived from an EMBL/GenBank/DDBJ whole genome shotgun (WGS) entry which is preliminary data.</text>
</comment>
<dbReference type="AlphaFoldDB" id="A0A3L8DJ58"/>